<feature type="domain" description="Phage head morphogenesis" evidence="2">
    <location>
        <begin position="167"/>
        <end position="257"/>
    </location>
</feature>
<organism evidence="3 4">
    <name type="scientific">Candidatus Fonsibacter lacus</name>
    <dbReference type="NCBI Taxonomy" id="2576439"/>
    <lineage>
        <taxon>Bacteria</taxon>
        <taxon>Pseudomonadati</taxon>
        <taxon>Pseudomonadota</taxon>
        <taxon>Alphaproteobacteria</taxon>
        <taxon>Candidatus Pelagibacterales</taxon>
        <taxon>Candidatus Pelagibacterales incertae sedis</taxon>
        <taxon>Candidatus Fonsibacter</taxon>
    </lineage>
</organism>
<sequence length="339" mass="36711">MADLSAQVEAFLRNALAAKKLEDRLIKQALRDLRTTLVAVERAVGSSGALAVGPGRERIIASIVEAVGNSVQDSFGVPQLAAMQEALAPFVERQLEFARRMVTMAGGELTSEGAVQLTPAQVNRLVNDAVVGGKTLSTQLTATLPAAVADRVERYIRLGLSDLGGEVFRTYEDAVVRTTENNVEAIIRTGVQEVGNAAQQAIYEFETDPAWLGPDGLVWTAVLDSSVCPICLKLDGKRFPASYRKASVHPQCRCYLIPWKWRNETMTNPDGTTEPTRRPAEGDNGEQALSFKAAAKTWVQDNPETAQAIFGKKLGQRLVDGEISFDKAVKQWSAPKAAT</sequence>
<dbReference type="Proteomes" id="UP000713222">
    <property type="component" value="Unassembled WGS sequence"/>
</dbReference>
<dbReference type="AlphaFoldDB" id="A0A964V226"/>
<evidence type="ECO:0000313" key="4">
    <source>
        <dbReference type="Proteomes" id="UP000713222"/>
    </source>
</evidence>
<dbReference type="InterPro" id="IPR006528">
    <property type="entry name" value="Phage_head_morphogenesis_dom"/>
</dbReference>
<feature type="compositionally biased region" description="Polar residues" evidence="1">
    <location>
        <begin position="265"/>
        <end position="274"/>
    </location>
</feature>
<name>A0A964V226_9PROT</name>
<accession>A0A964V226</accession>
<gene>
    <name evidence="3" type="ORF">EBV32_00355</name>
</gene>
<comment type="caution">
    <text evidence="3">The sequence shown here is derived from an EMBL/GenBank/DDBJ whole genome shotgun (WGS) entry which is preliminary data.</text>
</comment>
<evidence type="ECO:0000313" key="3">
    <source>
        <dbReference type="EMBL" id="NBN87536.1"/>
    </source>
</evidence>
<evidence type="ECO:0000256" key="1">
    <source>
        <dbReference type="SAM" id="MobiDB-lite"/>
    </source>
</evidence>
<evidence type="ECO:0000259" key="2">
    <source>
        <dbReference type="Pfam" id="PF04233"/>
    </source>
</evidence>
<proteinExistence type="predicted"/>
<dbReference type="Pfam" id="PF04233">
    <property type="entry name" value="Phage_Mu_F"/>
    <property type="match status" value="1"/>
</dbReference>
<protein>
    <recommendedName>
        <fullName evidence="2">Phage head morphogenesis domain-containing protein</fullName>
    </recommendedName>
</protein>
<dbReference type="EMBL" id="RGET01000002">
    <property type="protein sequence ID" value="NBN87536.1"/>
    <property type="molecule type" value="Genomic_DNA"/>
</dbReference>
<reference evidence="3" key="1">
    <citation type="submission" date="2018-10" db="EMBL/GenBank/DDBJ databases">
        <title>Iterative Subtractive Binning of Freshwater Chronoseries Metagenomes Recovers Nearly Complete Genomes from over Four Hundred Novel Species.</title>
        <authorList>
            <person name="Rodriguez-R L.M."/>
            <person name="Tsementzi D."/>
            <person name="Luo C."/>
            <person name="Konstantinidis K.T."/>
        </authorList>
    </citation>
    <scope>NUCLEOTIDE SEQUENCE</scope>
    <source>
        <strain evidence="3">WB7_6_001</strain>
    </source>
</reference>
<feature type="region of interest" description="Disordered" evidence="1">
    <location>
        <begin position="265"/>
        <end position="285"/>
    </location>
</feature>